<proteinExistence type="predicted"/>
<dbReference type="InterPro" id="IPR050587">
    <property type="entry name" value="GNT1/Glycosyltrans_8"/>
</dbReference>
<dbReference type="AlphaFoldDB" id="A0AA40BQR9"/>
<protein>
    <submittedName>
        <fullName evidence="1">Nucleotide-diphospho-sugar transferase</fullName>
    </submittedName>
</protein>
<keyword evidence="1" id="KW-0808">Transferase</keyword>
<dbReference type="PANTHER" id="PTHR11183">
    <property type="entry name" value="GLYCOGENIN SUBFAMILY MEMBER"/>
    <property type="match status" value="1"/>
</dbReference>
<keyword evidence="2" id="KW-1185">Reference proteome</keyword>
<organism evidence="1 2">
    <name type="scientific">Schizothecium vesticola</name>
    <dbReference type="NCBI Taxonomy" id="314040"/>
    <lineage>
        <taxon>Eukaryota</taxon>
        <taxon>Fungi</taxon>
        <taxon>Dikarya</taxon>
        <taxon>Ascomycota</taxon>
        <taxon>Pezizomycotina</taxon>
        <taxon>Sordariomycetes</taxon>
        <taxon>Sordariomycetidae</taxon>
        <taxon>Sordariales</taxon>
        <taxon>Schizotheciaceae</taxon>
        <taxon>Schizothecium</taxon>
    </lineage>
</organism>
<sequence>MGSLPHGHDPTKIWSTLLTNRGYFGGALVLNHTLRKTGSRYQLKIMVTREVEADTEFMEAFQAAGIPTIVVDKIEPAPRDGKVNKGTWEKLAPWGMTEYERIVLLDSDQVILHNIDEMMTMDIGEGCIAAAHACTCNPKKLAHYSKDWVPENCAFTAANKRTGEPAAITEACPANHHLLNSGTVILEPSKAQYDALIHAMNTHPDVPKMLFFDQDLLAVVYRSRWKPLPYTYNALKPMRECHADLWRDEDVKVLHYILAKPWKSRTYGDDVVESTHRLWWEFYAEVEKEWTETFDEDKRRLWRDVVVPVVAQK</sequence>
<evidence type="ECO:0000313" key="2">
    <source>
        <dbReference type="Proteomes" id="UP001172155"/>
    </source>
</evidence>
<reference evidence="1" key="1">
    <citation type="submission" date="2023-06" db="EMBL/GenBank/DDBJ databases">
        <title>Genome-scale phylogeny and comparative genomics of the fungal order Sordariales.</title>
        <authorList>
            <consortium name="Lawrence Berkeley National Laboratory"/>
            <person name="Hensen N."/>
            <person name="Bonometti L."/>
            <person name="Westerberg I."/>
            <person name="Brannstrom I.O."/>
            <person name="Guillou S."/>
            <person name="Cros-Aarteil S."/>
            <person name="Calhoun S."/>
            <person name="Haridas S."/>
            <person name="Kuo A."/>
            <person name="Mondo S."/>
            <person name="Pangilinan J."/>
            <person name="Riley R."/>
            <person name="LaButti K."/>
            <person name="Andreopoulos B."/>
            <person name="Lipzen A."/>
            <person name="Chen C."/>
            <person name="Yanf M."/>
            <person name="Daum C."/>
            <person name="Ng V."/>
            <person name="Clum A."/>
            <person name="Steindorff A."/>
            <person name="Ohm R."/>
            <person name="Martin F."/>
            <person name="Silar P."/>
            <person name="Natvig D."/>
            <person name="Lalanne C."/>
            <person name="Gautier V."/>
            <person name="Ament-velasquez S.L."/>
            <person name="Kruys A."/>
            <person name="Hutchinson M.I."/>
            <person name="Powell A.J."/>
            <person name="Barry K."/>
            <person name="Miller A.N."/>
            <person name="Grigoriev I.V."/>
            <person name="Debuchy R."/>
            <person name="Gladieux P."/>
            <person name="Thoren M.H."/>
            <person name="Johannesson H."/>
        </authorList>
    </citation>
    <scope>NUCLEOTIDE SEQUENCE</scope>
    <source>
        <strain evidence="1">SMH3187-1</strain>
    </source>
</reference>
<comment type="caution">
    <text evidence="1">The sequence shown here is derived from an EMBL/GenBank/DDBJ whole genome shotgun (WGS) entry which is preliminary data.</text>
</comment>
<evidence type="ECO:0000313" key="1">
    <source>
        <dbReference type="EMBL" id="KAK0738631.1"/>
    </source>
</evidence>
<dbReference type="GO" id="GO:0016757">
    <property type="term" value="F:glycosyltransferase activity"/>
    <property type="evidence" value="ECO:0007669"/>
    <property type="project" value="InterPro"/>
</dbReference>
<dbReference type="EMBL" id="JAUKUD010000007">
    <property type="protein sequence ID" value="KAK0738631.1"/>
    <property type="molecule type" value="Genomic_DNA"/>
</dbReference>
<dbReference type="InterPro" id="IPR002495">
    <property type="entry name" value="Glyco_trans_8"/>
</dbReference>
<name>A0AA40BQR9_9PEZI</name>
<accession>A0AA40BQR9</accession>
<dbReference type="CDD" id="cd02537">
    <property type="entry name" value="GT8_Glycogenin"/>
    <property type="match status" value="1"/>
</dbReference>
<dbReference type="InterPro" id="IPR029044">
    <property type="entry name" value="Nucleotide-diphossugar_trans"/>
</dbReference>
<dbReference type="Pfam" id="PF01501">
    <property type="entry name" value="Glyco_transf_8"/>
    <property type="match status" value="1"/>
</dbReference>
<dbReference type="SUPFAM" id="SSF53448">
    <property type="entry name" value="Nucleotide-diphospho-sugar transferases"/>
    <property type="match status" value="1"/>
</dbReference>
<dbReference type="Gene3D" id="3.90.550.10">
    <property type="entry name" value="Spore Coat Polysaccharide Biosynthesis Protein SpsA, Chain A"/>
    <property type="match status" value="1"/>
</dbReference>
<gene>
    <name evidence="1" type="ORF">B0T18DRAFT_250731</name>
</gene>
<dbReference type="Proteomes" id="UP001172155">
    <property type="component" value="Unassembled WGS sequence"/>
</dbReference>